<sequence>MDILLERKGRVAIIALNRPEKNNALNRALSQALIDTVKVLDSDDSVGCIVLTGNGKFFCCGADIAEMNQMTYADMVKEDYFSIWDSFARTRTPIIAAVNGLALGGGCELAMMCDLIFVDSSAKFGQPEIKLGVIPAIGGTQRLTKMVGKAKAMDMVLTGAMITADEAYLYGLASRVVDDNVLEEAITVANDIAAFSKPAVQLAKECVKQADNLPINDGLLYERRVFHGLFATKDQSEGMRAFLEKRKAIFTHG</sequence>
<dbReference type="GO" id="GO:0004300">
    <property type="term" value="F:enoyl-CoA hydratase activity"/>
    <property type="evidence" value="ECO:0007669"/>
    <property type="project" value="UniProtKB-EC"/>
</dbReference>
<dbReference type="PANTHER" id="PTHR11941">
    <property type="entry name" value="ENOYL-COA HYDRATASE-RELATED"/>
    <property type="match status" value="1"/>
</dbReference>
<keyword evidence="3 5" id="KW-0456">Lyase</keyword>
<dbReference type="InterPro" id="IPR014748">
    <property type="entry name" value="Enoyl-CoA_hydra_C"/>
</dbReference>
<dbReference type="InterPro" id="IPR001753">
    <property type="entry name" value="Enoyl-CoA_hydra/iso"/>
</dbReference>
<dbReference type="GO" id="GO:0006635">
    <property type="term" value="P:fatty acid beta-oxidation"/>
    <property type="evidence" value="ECO:0007669"/>
    <property type="project" value="TreeGrafter"/>
</dbReference>
<comment type="similarity">
    <text evidence="1 4">Belongs to the enoyl-CoA hydratase/isomerase family.</text>
</comment>
<evidence type="ECO:0000256" key="3">
    <source>
        <dbReference type="ARBA" id="ARBA00023239"/>
    </source>
</evidence>
<protein>
    <submittedName>
        <fullName evidence="5">Enoyl-CoA hydratase</fullName>
        <ecNumber evidence="5">4.2.1.17</ecNumber>
    </submittedName>
</protein>
<keyword evidence="2" id="KW-0413">Isomerase</keyword>
<dbReference type="Gene3D" id="1.10.12.10">
    <property type="entry name" value="Lyase 2-enoyl-coa Hydratase, Chain A, domain 2"/>
    <property type="match status" value="1"/>
</dbReference>
<comment type="caution">
    <text evidence="5">The sequence shown here is derived from an EMBL/GenBank/DDBJ whole genome shotgun (WGS) entry which is preliminary data.</text>
</comment>
<evidence type="ECO:0000313" key="5">
    <source>
        <dbReference type="EMBL" id="RXJ74553.1"/>
    </source>
</evidence>
<dbReference type="SUPFAM" id="SSF52096">
    <property type="entry name" value="ClpP/crotonase"/>
    <property type="match status" value="1"/>
</dbReference>
<keyword evidence="6" id="KW-1185">Reference proteome</keyword>
<accession>A0A4Q0YUR7</accession>
<dbReference type="InterPro" id="IPR029045">
    <property type="entry name" value="ClpP/crotonase-like_dom_sf"/>
</dbReference>
<dbReference type="EC" id="4.2.1.17" evidence="5"/>
<dbReference type="CDD" id="cd06558">
    <property type="entry name" value="crotonase-like"/>
    <property type="match status" value="1"/>
</dbReference>
<dbReference type="AlphaFoldDB" id="A0A4Q0YUR7"/>
<evidence type="ECO:0000313" key="6">
    <source>
        <dbReference type="Proteomes" id="UP000290287"/>
    </source>
</evidence>
<dbReference type="Pfam" id="PF00378">
    <property type="entry name" value="ECH_1"/>
    <property type="match status" value="1"/>
</dbReference>
<evidence type="ECO:0000256" key="4">
    <source>
        <dbReference type="RuleBase" id="RU003707"/>
    </source>
</evidence>
<dbReference type="RefSeq" id="WP_129121022.1">
    <property type="nucleotide sequence ID" value="NZ_PEIB01000002.1"/>
</dbReference>
<reference evidence="5 6" key="1">
    <citation type="submission" date="2017-10" db="EMBL/GenBank/DDBJ databases">
        <title>Nyctiphanis sp. nov., isolated from the stomach of the euphausiid Nyctiphanes simplex (Hansen, 1911) in the Gulf of California.</title>
        <authorList>
            <person name="Gomez-Gil B."/>
            <person name="Aguilar-Mendez M."/>
            <person name="Lopez-Cortes A."/>
            <person name="Gomez-Gutierrez J."/>
            <person name="Roque A."/>
            <person name="Lang E."/>
            <person name="Gonzalez-Castillo A."/>
        </authorList>
    </citation>
    <scope>NUCLEOTIDE SEQUENCE [LARGE SCALE GENOMIC DNA]</scope>
    <source>
        <strain evidence="5 6">CAIM 600</strain>
    </source>
</reference>
<dbReference type="GO" id="GO:0016853">
    <property type="term" value="F:isomerase activity"/>
    <property type="evidence" value="ECO:0007669"/>
    <property type="project" value="UniProtKB-KW"/>
</dbReference>
<gene>
    <name evidence="5" type="ORF">CS022_02985</name>
</gene>
<dbReference type="PANTHER" id="PTHR11941:SF54">
    <property type="entry name" value="ENOYL-COA HYDRATASE, MITOCHONDRIAL"/>
    <property type="match status" value="1"/>
</dbReference>
<dbReference type="EMBL" id="PEIB01000002">
    <property type="protein sequence ID" value="RXJ74553.1"/>
    <property type="molecule type" value="Genomic_DNA"/>
</dbReference>
<dbReference type="OrthoDB" id="9807606at2"/>
<organism evidence="5 6">
    <name type="scientific">Veronia nyctiphanis</name>
    <dbReference type="NCBI Taxonomy" id="1278244"/>
    <lineage>
        <taxon>Bacteria</taxon>
        <taxon>Pseudomonadati</taxon>
        <taxon>Pseudomonadota</taxon>
        <taxon>Gammaproteobacteria</taxon>
        <taxon>Vibrionales</taxon>
        <taxon>Vibrionaceae</taxon>
        <taxon>Veronia</taxon>
    </lineage>
</organism>
<dbReference type="FunFam" id="3.90.226.10:FF:000009">
    <property type="entry name" value="Carnitinyl-CoA dehydratase"/>
    <property type="match status" value="1"/>
</dbReference>
<dbReference type="FunFam" id="1.10.12.10:FF:000001">
    <property type="entry name" value="Probable enoyl-CoA hydratase, mitochondrial"/>
    <property type="match status" value="1"/>
</dbReference>
<dbReference type="Gene3D" id="3.90.226.10">
    <property type="entry name" value="2-enoyl-CoA Hydratase, Chain A, domain 1"/>
    <property type="match status" value="1"/>
</dbReference>
<dbReference type="Proteomes" id="UP000290287">
    <property type="component" value="Unassembled WGS sequence"/>
</dbReference>
<dbReference type="InterPro" id="IPR018376">
    <property type="entry name" value="Enoyl-CoA_hyd/isom_CS"/>
</dbReference>
<dbReference type="PROSITE" id="PS00166">
    <property type="entry name" value="ENOYL_COA_HYDRATASE"/>
    <property type="match status" value="1"/>
</dbReference>
<proteinExistence type="inferred from homology"/>
<evidence type="ECO:0000256" key="1">
    <source>
        <dbReference type="ARBA" id="ARBA00005254"/>
    </source>
</evidence>
<evidence type="ECO:0000256" key="2">
    <source>
        <dbReference type="ARBA" id="ARBA00023235"/>
    </source>
</evidence>
<name>A0A4Q0YUR7_9GAMM</name>